<protein>
    <submittedName>
        <fullName evidence="1">Uncharacterized protein</fullName>
    </submittedName>
</protein>
<keyword evidence="2" id="KW-1185">Reference proteome</keyword>
<evidence type="ECO:0000313" key="2">
    <source>
        <dbReference type="Proteomes" id="UP001162992"/>
    </source>
</evidence>
<organism evidence="1 2">
    <name type="scientific">Diphasiastrum complanatum</name>
    <name type="common">Issler's clubmoss</name>
    <name type="synonym">Lycopodium complanatum</name>
    <dbReference type="NCBI Taxonomy" id="34168"/>
    <lineage>
        <taxon>Eukaryota</taxon>
        <taxon>Viridiplantae</taxon>
        <taxon>Streptophyta</taxon>
        <taxon>Embryophyta</taxon>
        <taxon>Tracheophyta</taxon>
        <taxon>Lycopodiopsida</taxon>
        <taxon>Lycopodiales</taxon>
        <taxon>Lycopodiaceae</taxon>
        <taxon>Lycopodioideae</taxon>
        <taxon>Diphasiastrum</taxon>
    </lineage>
</organism>
<comment type="caution">
    <text evidence="1">The sequence shown here is derived from an EMBL/GenBank/DDBJ whole genome shotgun (WGS) entry which is preliminary data.</text>
</comment>
<proteinExistence type="predicted"/>
<accession>A0ACC2DR12</accession>
<dbReference type="Proteomes" id="UP001162992">
    <property type="component" value="Chromosome 5"/>
</dbReference>
<name>A0ACC2DR12_DIPCM</name>
<evidence type="ECO:0000313" key="1">
    <source>
        <dbReference type="EMBL" id="KAJ7556699.1"/>
    </source>
</evidence>
<gene>
    <name evidence="1" type="ORF">O6H91_05G094600</name>
</gene>
<reference evidence="2" key="1">
    <citation type="journal article" date="2024" name="Proc. Natl. Acad. Sci. U.S.A.">
        <title>Extraordinary preservation of gene collinearity over three hundred million years revealed in homosporous lycophytes.</title>
        <authorList>
            <person name="Li C."/>
            <person name="Wickell D."/>
            <person name="Kuo L.Y."/>
            <person name="Chen X."/>
            <person name="Nie B."/>
            <person name="Liao X."/>
            <person name="Peng D."/>
            <person name="Ji J."/>
            <person name="Jenkins J."/>
            <person name="Williams M."/>
            <person name="Shu S."/>
            <person name="Plott C."/>
            <person name="Barry K."/>
            <person name="Rajasekar S."/>
            <person name="Grimwood J."/>
            <person name="Han X."/>
            <person name="Sun S."/>
            <person name="Hou Z."/>
            <person name="He W."/>
            <person name="Dai G."/>
            <person name="Sun C."/>
            <person name="Schmutz J."/>
            <person name="Leebens-Mack J.H."/>
            <person name="Li F.W."/>
            <person name="Wang L."/>
        </authorList>
    </citation>
    <scope>NUCLEOTIDE SEQUENCE [LARGE SCALE GENOMIC DNA]</scope>
    <source>
        <strain evidence="2">cv. PW_Plant_1</strain>
    </source>
</reference>
<sequence length="506" mass="55650">MTEQRLQEEELQEISSQMITDLSNAKDLTHSKEADSKPVPLADRNAVAPDTVSALPKKQSRSEYLKERVLIPEYLRKAVLSAVESKGASYIEGRPFNQDAQAPAAPLFVFINPKSGGRMGPALQKHLVDLISAEQVFDPLKTSPSDIVRHGLGCLEKLAKEGDDCARLTRERLRILVAGGDGTVGWVLGCIGELHLEDRGTIPPVGIIPLGTGNDLARSFGWGKSFSSAHRSGVKKWLLKATEGSTPCSLDCWQVEVRTGAKLRVAFPHALKPQQHIPLADEDANNSAADDSASFRGVFYNYFSIGMDAQVAYGFHELRNKAPWIARGPVSNKIIYSGYTCWQGWFCTPCSANPRARGVNKVLRLHIQRKQSTTGDWEEVHIPSSVRAVVICNLQSYGGGSNPWGLPTAKSMKKKGLVDAKSDDGLLEVFGLRNGWDTAFIMISLLTAKRLCQAEALRLELQGNNRSRIYMQMDGEPWRHPLNSDGKPTIVEINRVPVQSTMLVAK</sequence>
<dbReference type="EMBL" id="CM055096">
    <property type="protein sequence ID" value="KAJ7556699.1"/>
    <property type="molecule type" value="Genomic_DNA"/>
</dbReference>